<sequence>MNTEIITDGVPLNEAKKALIMIHGRGAGAHDILSIARHLEVEDFVLIAPQAENRTWYPYSFLVPIAENEPSFSKSLDTIHQVVVAVQQNGIEKENIYFLGFSQGACLALEFTARNAAKYGGVVAFTGGLIGDKVYEEHYAGNFENTPIFIGTSDPDFHVPVERVNESEALLKKLGAAVTKKIYANMGHTISQDEIDLANQLVFSKKS</sequence>
<dbReference type="EMBL" id="QWDN01000002">
    <property type="protein sequence ID" value="TEB45232.1"/>
    <property type="molecule type" value="Genomic_DNA"/>
</dbReference>
<dbReference type="SUPFAM" id="SSF53474">
    <property type="entry name" value="alpha/beta-Hydrolases"/>
    <property type="match status" value="1"/>
</dbReference>
<keyword evidence="6" id="KW-1185">Reference proteome</keyword>
<dbReference type="PANTHER" id="PTHR10655:SF17">
    <property type="entry name" value="LYSOPHOSPHOLIPASE-LIKE PROTEIN 1"/>
    <property type="match status" value="1"/>
</dbReference>
<feature type="domain" description="Phospholipase/carboxylesterase/thioesterase" evidence="3">
    <location>
        <begin position="13"/>
        <end position="197"/>
    </location>
</feature>
<proteinExistence type="inferred from homology"/>
<dbReference type="GO" id="GO:0016787">
    <property type="term" value="F:hydrolase activity"/>
    <property type="evidence" value="ECO:0007669"/>
    <property type="project" value="UniProtKB-KW"/>
</dbReference>
<organism evidence="5 7">
    <name type="scientific">Flavobacterium circumlabens</name>
    <dbReference type="NCBI Taxonomy" id="2133765"/>
    <lineage>
        <taxon>Bacteria</taxon>
        <taxon>Pseudomonadati</taxon>
        <taxon>Bacteroidota</taxon>
        <taxon>Flavobacteriia</taxon>
        <taxon>Flavobacteriales</taxon>
        <taxon>Flavobacteriaceae</taxon>
        <taxon>Flavobacterium</taxon>
    </lineage>
</organism>
<accession>A0A4Y7UHA0</accession>
<gene>
    <name evidence="5" type="ORF">D0809_08685</name>
    <name evidence="4" type="ORF">EV142_102612</name>
</gene>
<dbReference type="Gene3D" id="3.40.50.1820">
    <property type="entry name" value="alpha/beta hydrolase"/>
    <property type="match status" value="1"/>
</dbReference>
<evidence type="ECO:0000313" key="5">
    <source>
        <dbReference type="EMBL" id="TEB45232.1"/>
    </source>
</evidence>
<dbReference type="RefSeq" id="WP_132034090.1">
    <property type="nucleotide sequence ID" value="NZ_QWDN01000002.1"/>
</dbReference>
<dbReference type="Proteomes" id="UP000295270">
    <property type="component" value="Unassembled WGS sequence"/>
</dbReference>
<reference evidence="4" key="3">
    <citation type="submission" date="2019-03" db="EMBL/GenBank/DDBJ databases">
        <authorList>
            <person name="Whitman W."/>
            <person name="Huntemann M."/>
            <person name="Clum A."/>
            <person name="Pillay M."/>
            <person name="Palaniappan K."/>
            <person name="Varghese N."/>
            <person name="Mikhailova N."/>
            <person name="Stamatis D."/>
            <person name="Reddy T."/>
            <person name="Daum C."/>
            <person name="Shapiro N."/>
            <person name="Ivanova N."/>
            <person name="Kyrpides N."/>
            <person name="Woyke T."/>
        </authorList>
    </citation>
    <scope>NUCLEOTIDE SEQUENCE</scope>
    <source>
        <strain evidence="4">P5626</strain>
    </source>
</reference>
<evidence type="ECO:0000313" key="7">
    <source>
        <dbReference type="Proteomes" id="UP000298340"/>
    </source>
</evidence>
<dbReference type="InterPro" id="IPR050565">
    <property type="entry name" value="LYPA1-2/EST-like"/>
</dbReference>
<dbReference type="InterPro" id="IPR029058">
    <property type="entry name" value="AB_hydrolase_fold"/>
</dbReference>
<name>A0A4Y7UHA0_9FLAO</name>
<dbReference type="EMBL" id="SLWA01000002">
    <property type="protein sequence ID" value="TCN59992.1"/>
    <property type="molecule type" value="Genomic_DNA"/>
</dbReference>
<dbReference type="PANTHER" id="PTHR10655">
    <property type="entry name" value="LYSOPHOSPHOLIPASE-RELATED"/>
    <property type="match status" value="1"/>
</dbReference>
<dbReference type="OrthoDB" id="9801763at2"/>
<comment type="similarity">
    <text evidence="1">Belongs to the AB hydrolase superfamily. AB hydrolase 2 family.</text>
</comment>
<evidence type="ECO:0000259" key="3">
    <source>
        <dbReference type="Pfam" id="PF02230"/>
    </source>
</evidence>
<protein>
    <submittedName>
        <fullName evidence="4 5">Phospholipase</fullName>
    </submittedName>
</protein>
<keyword evidence="2" id="KW-0378">Hydrolase</keyword>
<evidence type="ECO:0000256" key="2">
    <source>
        <dbReference type="ARBA" id="ARBA00022801"/>
    </source>
</evidence>
<dbReference type="Pfam" id="PF02230">
    <property type="entry name" value="Abhydrolase_2"/>
    <property type="match status" value="1"/>
</dbReference>
<evidence type="ECO:0000256" key="1">
    <source>
        <dbReference type="ARBA" id="ARBA00006499"/>
    </source>
</evidence>
<dbReference type="Proteomes" id="UP000298340">
    <property type="component" value="Unassembled WGS sequence"/>
</dbReference>
<dbReference type="InterPro" id="IPR003140">
    <property type="entry name" value="PLipase/COase/thioEstase"/>
</dbReference>
<evidence type="ECO:0000313" key="4">
    <source>
        <dbReference type="EMBL" id="TCN59992.1"/>
    </source>
</evidence>
<reference evidence="4 6" key="1">
    <citation type="journal article" date="2015" name="Stand. Genomic Sci.">
        <title>Genomic Encyclopedia of Bacterial and Archaeal Type Strains, Phase III: the genomes of soil and plant-associated and newly described type strains.</title>
        <authorList>
            <person name="Whitman W.B."/>
            <person name="Woyke T."/>
            <person name="Klenk H.P."/>
            <person name="Zhou Y."/>
            <person name="Lilburn T.G."/>
            <person name="Beck B.J."/>
            <person name="De Vos P."/>
            <person name="Vandamme P."/>
            <person name="Eisen J.A."/>
            <person name="Garrity G."/>
            <person name="Hugenholtz P."/>
            <person name="Kyrpides N.C."/>
        </authorList>
    </citation>
    <scope>NUCLEOTIDE SEQUENCE [LARGE SCALE GENOMIC DNA]</scope>
    <source>
        <strain evidence="4 6">P5626</strain>
    </source>
</reference>
<dbReference type="AlphaFoldDB" id="A0A4Y7UHA0"/>
<reference evidence="5 7" key="2">
    <citation type="journal article" date="2018" name="Syst. Appl. Microbiol.">
        <title>Flavobacterium circumlabens sp. nov. and Flavobacterium cupreum sp. nov., two psychrotrophic species isolated from Antarctic environmental samples.</title>
        <authorList>
            <person name="Kralova S."/>
            <person name="Busse H.J."/>
            <person name="Svec P."/>
            <person name="Maslanova I."/>
            <person name="Stankova E."/>
            <person name="Bartak M."/>
            <person name="Sedlacek I."/>
        </authorList>
    </citation>
    <scope>NUCLEOTIDE SEQUENCE [LARGE SCALE GENOMIC DNA]</scope>
    <source>
        <strain evidence="5 7">CCM 8828</strain>
    </source>
</reference>
<evidence type="ECO:0000313" key="6">
    <source>
        <dbReference type="Proteomes" id="UP000295270"/>
    </source>
</evidence>
<comment type="caution">
    <text evidence="5">The sequence shown here is derived from an EMBL/GenBank/DDBJ whole genome shotgun (WGS) entry which is preliminary data.</text>
</comment>